<protein>
    <submittedName>
        <fullName evidence="3">Uncharacterized protein</fullName>
    </submittedName>
</protein>
<accession>A0AAE4Z8I3</accession>
<keyword evidence="2" id="KW-0732">Signal</keyword>
<evidence type="ECO:0000256" key="1">
    <source>
        <dbReference type="SAM" id="MobiDB-lite"/>
    </source>
</evidence>
<feature type="chain" id="PRO_5042151117" evidence="2">
    <location>
        <begin position="31"/>
        <end position="247"/>
    </location>
</feature>
<dbReference type="AlphaFoldDB" id="A0AAE4Z8I3"/>
<evidence type="ECO:0000256" key="2">
    <source>
        <dbReference type="SAM" id="SignalP"/>
    </source>
</evidence>
<evidence type="ECO:0000313" key="3">
    <source>
        <dbReference type="EMBL" id="NIR75623.1"/>
    </source>
</evidence>
<dbReference type="EMBL" id="JAACAK010000085">
    <property type="protein sequence ID" value="NIR75623.1"/>
    <property type="molecule type" value="Genomic_DNA"/>
</dbReference>
<dbReference type="PROSITE" id="PS51257">
    <property type="entry name" value="PROKAR_LIPOPROTEIN"/>
    <property type="match status" value="1"/>
</dbReference>
<comment type="caution">
    <text evidence="3">The sequence shown here is derived from an EMBL/GenBank/DDBJ whole genome shotgun (WGS) entry which is preliminary data.</text>
</comment>
<feature type="compositionally biased region" description="Gly residues" evidence="1">
    <location>
        <begin position="238"/>
        <end position="247"/>
    </location>
</feature>
<reference evidence="3 4" key="1">
    <citation type="submission" date="2020-01" db="EMBL/GenBank/DDBJ databases">
        <title>Genomes assembled from Gulf of Kutch pelagic sediment metagenomes.</title>
        <authorList>
            <person name="Chandrashekar M."/>
            <person name="Mahajan M.S."/>
            <person name="Dave K.J."/>
            <person name="Vatsa P."/>
            <person name="Nathani N.M."/>
        </authorList>
    </citation>
    <scope>NUCLEOTIDE SEQUENCE [LARGE SCALE GENOMIC DNA]</scope>
    <source>
        <strain evidence="3">KS3-K002</strain>
    </source>
</reference>
<feature type="signal peptide" evidence="2">
    <location>
        <begin position="1"/>
        <end position="30"/>
    </location>
</feature>
<name>A0AAE4Z8I3_9BACT</name>
<gene>
    <name evidence="3" type="ORF">GWO12_11020</name>
</gene>
<dbReference type="Proteomes" id="UP000702544">
    <property type="component" value="Unassembled WGS sequence"/>
</dbReference>
<proteinExistence type="predicted"/>
<feature type="region of interest" description="Disordered" evidence="1">
    <location>
        <begin position="207"/>
        <end position="247"/>
    </location>
</feature>
<sequence>MGWSNEKETRTMRWLMTAALLLACPGLAAAQGDPFDRVREAYPAAAMAEIEAIMARAEAAGVPTEPLTAKALEGAAKGVPADRVVVALSSYAVRLRESAQLVGTGRGTASIVAGADAIRRGVPPEQVSELALEHPEGDLAVPLVVMGDLMEAGVPARNAYRVVTMAMHRQQAPEEMLAIPGAVRMMMRAGQGPGPAADAVGRMIGRGQFRGAGMGPPVPPGSGPPEHANPRNEKGKGKGNPPGGSAG</sequence>
<organism evidence="3 4">
    <name type="scientific">Candidatus Kutchimonas denitrificans</name>
    <dbReference type="NCBI Taxonomy" id="3056748"/>
    <lineage>
        <taxon>Bacteria</taxon>
        <taxon>Pseudomonadati</taxon>
        <taxon>Gemmatimonadota</taxon>
        <taxon>Gemmatimonadia</taxon>
        <taxon>Candidatus Palauibacterales</taxon>
        <taxon>Candidatus Palauibacteraceae</taxon>
        <taxon>Candidatus Kutchimonas</taxon>
    </lineage>
</organism>
<evidence type="ECO:0000313" key="4">
    <source>
        <dbReference type="Proteomes" id="UP000702544"/>
    </source>
</evidence>